<proteinExistence type="inferred from homology"/>
<keyword evidence="5" id="KW-0119">Carbohydrate metabolism</keyword>
<dbReference type="CDD" id="cd00452">
    <property type="entry name" value="KDPG_aldolase"/>
    <property type="match status" value="1"/>
</dbReference>
<accession>A0AAV3WVZ5</accession>
<sequence>MNINQFPIITVIFRGFSKDQVMIAIEELEKSRREYAVEITLNSPDAFTTIKAASKKYGKRMWIGAGTVKNLDEAKIAIDSGARFVLSPIALDRETLNYCKNHGVLTVPSGLTPTEVWKLVEDGADIIKVFPAASIAIDHMKALKGPLGDLPLMAVGGINKNNAKAYLMNGAKYLGVGSSLFKKEDIEHKNIEGLKQSLRAFEEAIN</sequence>
<dbReference type="Pfam" id="PF01081">
    <property type="entry name" value="Aldolase"/>
    <property type="match status" value="1"/>
</dbReference>
<keyword evidence="4" id="KW-0456">Lyase</keyword>
<dbReference type="RefSeq" id="WP_218127229.1">
    <property type="nucleotide sequence ID" value="NZ_BJVX01000006.1"/>
</dbReference>
<name>A0AAV3WVZ5_9LACT</name>
<evidence type="ECO:0000256" key="1">
    <source>
        <dbReference type="ARBA" id="ARBA00004761"/>
    </source>
</evidence>
<organism evidence="6 7">
    <name type="scientific">Marinilactibacillus psychrotolerans</name>
    <dbReference type="NCBI Taxonomy" id="191770"/>
    <lineage>
        <taxon>Bacteria</taxon>
        <taxon>Bacillati</taxon>
        <taxon>Bacillota</taxon>
        <taxon>Bacilli</taxon>
        <taxon>Lactobacillales</taxon>
        <taxon>Carnobacteriaceae</taxon>
        <taxon>Marinilactibacillus</taxon>
    </lineage>
</organism>
<evidence type="ECO:0000256" key="3">
    <source>
        <dbReference type="ARBA" id="ARBA00011233"/>
    </source>
</evidence>
<evidence type="ECO:0000256" key="4">
    <source>
        <dbReference type="ARBA" id="ARBA00023239"/>
    </source>
</evidence>
<protein>
    <submittedName>
        <fullName evidence="6">2-dehydro-3-deoxyphosphogluconate aldolase</fullName>
    </submittedName>
</protein>
<evidence type="ECO:0000313" key="6">
    <source>
        <dbReference type="EMBL" id="GEQ35832.1"/>
    </source>
</evidence>
<comment type="caution">
    <text evidence="6">The sequence shown here is derived from an EMBL/GenBank/DDBJ whole genome shotgun (WGS) entry which is preliminary data.</text>
</comment>
<reference evidence="6" key="1">
    <citation type="submission" date="2019-08" db="EMBL/GenBank/DDBJ databases">
        <title>Marinilactibacillus psychrotolerans M13-2T whole genome sequencing project.</title>
        <authorList>
            <person name="Ishikawa M."/>
            <person name="Suzuki T."/>
            <person name="Matsutani M."/>
        </authorList>
    </citation>
    <scope>NUCLEOTIDE SEQUENCE</scope>
    <source>
        <strain evidence="6">M13-2T</strain>
    </source>
</reference>
<dbReference type="Gene3D" id="3.20.20.70">
    <property type="entry name" value="Aldolase class I"/>
    <property type="match status" value="1"/>
</dbReference>
<dbReference type="GeneID" id="96911061"/>
<dbReference type="PANTHER" id="PTHR30246">
    <property type="entry name" value="2-KETO-3-DEOXY-6-PHOSPHOGLUCONATE ALDOLASE"/>
    <property type="match status" value="1"/>
</dbReference>
<gene>
    <name evidence="6" type="ORF">M132T_13400</name>
</gene>
<dbReference type="EMBL" id="BKBI01000008">
    <property type="protein sequence ID" value="GEQ35832.1"/>
    <property type="molecule type" value="Genomic_DNA"/>
</dbReference>
<evidence type="ECO:0000256" key="5">
    <source>
        <dbReference type="ARBA" id="ARBA00023277"/>
    </source>
</evidence>
<comment type="pathway">
    <text evidence="1">Carbohydrate acid metabolism.</text>
</comment>
<dbReference type="InterPro" id="IPR013785">
    <property type="entry name" value="Aldolase_TIM"/>
</dbReference>
<dbReference type="Proteomes" id="UP000887127">
    <property type="component" value="Unassembled WGS sequence"/>
</dbReference>
<comment type="subunit">
    <text evidence="3">Homotrimer.</text>
</comment>
<dbReference type="PANTHER" id="PTHR30246:SF1">
    <property type="entry name" value="2-DEHYDRO-3-DEOXY-6-PHOSPHOGALACTONATE ALDOLASE-RELATED"/>
    <property type="match status" value="1"/>
</dbReference>
<dbReference type="SUPFAM" id="SSF51569">
    <property type="entry name" value="Aldolase"/>
    <property type="match status" value="1"/>
</dbReference>
<dbReference type="AlphaFoldDB" id="A0AAV3WVZ5"/>
<dbReference type="InterPro" id="IPR000887">
    <property type="entry name" value="Aldlse_KDPG_KHG"/>
</dbReference>
<comment type="similarity">
    <text evidence="2">Belongs to the KHG/KDPG aldolase family.</text>
</comment>
<dbReference type="GO" id="GO:0016829">
    <property type="term" value="F:lyase activity"/>
    <property type="evidence" value="ECO:0007669"/>
    <property type="project" value="UniProtKB-KW"/>
</dbReference>
<evidence type="ECO:0000256" key="2">
    <source>
        <dbReference type="ARBA" id="ARBA00006906"/>
    </source>
</evidence>
<evidence type="ECO:0000313" key="7">
    <source>
        <dbReference type="Proteomes" id="UP000887127"/>
    </source>
</evidence>